<gene>
    <name evidence="3" type="primary">LOC132344525</name>
</gene>
<proteinExistence type="predicted"/>
<organism evidence="3 4">
    <name type="scientific">Bos taurus</name>
    <name type="common">Bovine</name>
    <dbReference type="NCBI Taxonomy" id="9913"/>
    <lineage>
        <taxon>Eukaryota</taxon>
        <taxon>Metazoa</taxon>
        <taxon>Chordata</taxon>
        <taxon>Craniata</taxon>
        <taxon>Vertebrata</taxon>
        <taxon>Euteleostomi</taxon>
        <taxon>Mammalia</taxon>
        <taxon>Eutheria</taxon>
        <taxon>Laurasiatheria</taxon>
        <taxon>Artiodactyla</taxon>
        <taxon>Ruminantia</taxon>
        <taxon>Pecora</taxon>
        <taxon>Bovidae</taxon>
        <taxon>Bovinae</taxon>
        <taxon>Bos</taxon>
    </lineage>
</organism>
<keyword evidence="1" id="KW-0433">Leucine-rich repeat</keyword>
<dbReference type="PANTHER" id="PTHR14224:SF24">
    <property type="entry name" value="MELANOMA ANTIGEN PREFERENTIALLY EXPRESSED IN TUMORS"/>
    <property type="match status" value="1"/>
</dbReference>
<reference evidence="3" key="2">
    <citation type="submission" date="2025-08" db="UniProtKB">
        <authorList>
            <consortium name="Ensembl"/>
        </authorList>
    </citation>
    <scope>IDENTIFICATION</scope>
    <source>
        <strain evidence="3">Hereford</strain>
    </source>
</reference>
<evidence type="ECO:0000256" key="1">
    <source>
        <dbReference type="ARBA" id="ARBA00022614"/>
    </source>
</evidence>
<name>A0ABI0P4N9_BOVIN</name>
<evidence type="ECO:0000313" key="4">
    <source>
        <dbReference type="Proteomes" id="UP000009136"/>
    </source>
</evidence>
<dbReference type="PANTHER" id="PTHR14224">
    <property type="entry name" value="SIMILAR TO PREFERENTIALLY EXPRESSED ANTIGEN IN MELANOMA-LIKE 3"/>
    <property type="match status" value="1"/>
</dbReference>
<protein>
    <submittedName>
        <fullName evidence="3">Uncharacterized protein</fullName>
    </submittedName>
</protein>
<keyword evidence="4" id="KW-1185">Reference proteome</keyword>
<reference evidence="3" key="1">
    <citation type="submission" date="2023-06" db="EMBL/GenBank/DDBJ databases">
        <title>ARS-UI_Wagyu_Y.</title>
        <authorList>
            <person name="Olagunju T.A."/>
            <person name="Neibergs H.L."/>
            <person name="Smith T.P.L."/>
            <person name="Murdoch B.M."/>
            <person name="Rosen B.D."/>
        </authorList>
    </citation>
    <scope>NUCLEOTIDE SEQUENCE [LARGE SCALE GENOMIC DNA]</scope>
    <source>
        <strain evidence="3">Hereford</strain>
    </source>
</reference>
<accession>A0ABI0P4N9</accession>
<evidence type="ECO:0000313" key="3">
    <source>
        <dbReference type="Ensembl" id="ENSBTAP00000106728.1"/>
    </source>
</evidence>
<dbReference type="SUPFAM" id="SSF52047">
    <property type="entry name" value="RNI-like"/>
    <property type="match status" value="1"/>
</dbReference>
<evidence type="ECO:0000256" key="2">
    <source>
        <dbReference type="ARBA" id="ARBA00022737"/>
    </source>
</evidence>
<reference evidence="3" key="3">
    <citation type="submission" date="2025-09" db="UniProtKB">
        <authorList>
            <consortium name="Ensembl"/>
        </authorList>
    </citation>
    <scope>IDENTIFICATION</scope>
    <source>
        <strain evidence="3">Hereford</strain>
    </source>
</reference>
<dbReference type="Ensembl" id="ENSBTAT00000143454.1">
    <property type="protein sequence ID" value="ENSBTAP00000106728.1"/>
    <property type="gene ID" value="ENSBTAG00000072073.1"/>
</dbReference>
<dbReference type="InterPro" id="IPR050694">
    <property type="entry name" value="LRRC14/PRAME"/>
</dbReference>
<keyword evidence="2" id="KW-0677">Repeat</keyword>
<dbReference type="Proteomes" id="UP000009136">
    <property type="component" value="Chromosome Y"/>
</dbReference>
<sequence length="322" mass="37013">MWPKLPQRTYLQDWFRSRCFRMGVWAPPHRLLELAGQSLLQNEALAVAALEELPVELFPPLFTAAFAGRHTHAVKAMVQAWPFACLPLGALMKDHEPHLETFQAALDGLDLLLAEEVRPRRWKLQVLDLRRNAHQDFWTLWCGIKASVCSLLEPEPAQPMQKARRVEAQVGLKPARAPVEVLVDLCLKEDTLDETLSYLLKKAKQRKSLLHLRCQKLRIFTVPVQSIRRILKLVQLDSIQDLEVNCTWKLATLGRFLPHLGRMGNLRRLLLSRVRLLPHTAPAREAHCVRQLTAQFLNLPHLQELSLDSISFLEGRLHQVLR</sequence>
<dbReference type="GeneTree" id="ENSGT01030000234531"/>